<dbReference type="PRINTS" id="PR00344">
    <property type="entry name" value="BCTRLSENSOR"/>
</dbReference>
<evidence type="ECO:0000313" key="14">
    <source>
        <dbReference type="Proteomes" id="UP000494365"/>
    </source>
</evidence>
<dbReference type="InterPro" id="IPR035965">
    <property type="entry name" value="PAS-like_dom_sf"/>
</dbReference>
<dbReference type="FunFam" id="3.30.565.10:FF:000042">
    <property type="entry name" value="Two-component sensor histidine kinase KdpD"/>
    <property type="match status" value="1"/>
</dbReference>
<dbReference type="Gene3D" id="3.30.450.40">
    <property type="match status" value="1"/>
</dbReference>
<evidence type="ECO:0000256" key="4">
    <source>
        <dbReference type="ARBA" id="ARBA00022679"/>
    </source>
</evidence>
<dbReference type="Gene3D" id="3.30.565.10">
    <property type="entry name" value="Histidine kinase-like ATPase, C-terminal domain"/>
    <property type="match status" value="1"/>
</dbReference>
<evidence type="ECO:0000259" key="10">
    <source>
        <dbReference type="PROSITE" id="PS50011"/>
    </source>
</evidence>
<dbReference type="SUPFAM" id="SSF47384">
    <property type="entry name" value="Homodimeric domain of signal transducing histidine kinase"/>
    <property type="match status" value="1"/>
</dbReference>
<dbReference type="PROSITE" id="PS50011">
    <property type="entry name" value="PROTEIN_KINASE_DOM"/>
    <property type="match status" value="1"/>
</dbReference>
<dbReference type="InterPro" id="IPR003661">
    <property type="entry name" value="HisK_dim/P_dom"/>
</dbReference>
<dbReference type="SUPFAM" id="SSF55781">
    <property type="entry name" value="GAF domain-like"/>
    <property type="match status" value="1"/>
</dbReference>
<dbReference type="SMART" id="SM00387">
    <property type="entry name" value="HATPase_c"/>
    <property type="match status" value="1"/>
</dbReference>
<feature type="domain" description="Histidine kinase" evidence="11">
    <location>
        <begin position="1615"/>
        <end position="1831"/>
    </location>
</feature>
<feature type="domain" description="Protein kinase" evidence="10">
    <location>
        <begin position="1"/>
        <end position="266"/>
    </location>
</feature>
<dbReference type="InterPro" id="IPR029016">
    <property type="entry name" value="GAF-like_dom_sf"/>
</dbReference>
<dbReference type="InterPro" id="IPR000719">
    <property type="entry name" value="Prot_kinase_dom"/>
</dbReference>
<sequence length="1835" mass="202607">MGNRLEVLCDDGERVFCRGRRQGNGGCDNVLIVQPSAEHPLPASLDRLVHELALNDELDGAWAVRPLELVREGGRTMLVLEDPGGEPLARLLGAPMEVGDVLRLAVGISAALSQLHQRGLVHKDLKPAHILVNCVDGHARLTGFGIASRLPRERQTPEPPETIAGTLAYMAPEQTGRMNRSIDSRSDLYAFGVTLYQMLTGALPFTASDPMEWVHCHIARKPVPPSTRLTTVPPLVSHIVMKLLAKTAEERYQTATGVERDLRRCLTAWRRQHRVDAFPLGEHDTPDRLLIPEKLYGREREVDTLVAAFDRIVGRGAPELVLVSGYSGIGKSAVVNELHKVLVPPRGLFASGKFDQYKRDIPYSTLVQAFQSLVRPLLGKSDTELTSWRDALLEALGPNARLMTDLIPEVKLIIGEPPPVPELEPQQAQRRFQLVFRRFIGVFARPEHPLALFLDDLQWLDAATLDLLEDLLTRSDLRHLMLVGAYRDNEVDATHPLTGKLQAIRNAGVKINEITLATLASVHVRQLIAEALHCEPERIEPLAQLVHDKTAGNPFFVIQFLHALVEEDLLTFDHDAGQWCWDSDRIHAKGYTDNVVDLMVGKLSRLPAQTQQALQQLACLGNVAGITTLSTVLGIVEAQVHVALWEAIRQELVVRLEGSYKFAHDRVHEAAYSLIPEASRTEAHLRIGRLLAAQTPPEKQEGAIFEIVGQLNRGAALITEQDEREQLAEFNLIAGQRAKGSTAYASALTYLIAGRELLKSDCWERRHELIFALELSRTECEFLTGQLSVAEERLAALSKRATTTVEQASVACLRMDVCTTLDQSGRAVAVCLDNLRHVGIEWSPHSTEKEVRREYERIWSLLGGRTIEELVDLPLMDDAASLATVEVLGKLWAPASIMDANLAALAICKAVSLSLEHGNCDASCVAYAMLGRVAGPRFGDYQAGFRFGQLGYELVERRGLKRFEASTYHCFAVFVVPWMRHVRVCRDLLRRAFEAENRIGDLTYGAYTCCNLNSDLLFAGEPLPEVQGEAEHGLAFANKARFGLVVDIITVQLALIRMLRGLPPKFGCFDDEQFNELRIECHLSGNPALAIAACWYWIRKLQARYLAGDYASALGAASKAQQLLWTSPALFEEAEYHFYGALARAAWCDCAPASERPQQLDAVVEHRRQLEVWAENCPDNFGNRAALVGAEIARIEGRDFDAMGLYEQAIRSARANGFVHNEALANELAARFYAVRGFEKFAHVCLQDARYSYQRWGADGKVRQLEEAHPHLRTEEAAPGPTSTIVTPVKHLDLATVIKVSQAVSTEIVLEKLINTLMRTAIEQAGAERGLLILPDSGEPRIAAEATTGGETVVVHLHDEPVTAAVLPKSVLYHVLRTGESVILDDAAAEPSFATDTYIRQHRARSILCMPLIAQAKLTGVLYLENDLAPRVFVPARLAVLKLLASQAAIALENARLYRDLAEREARIRRLVDANIIGIIVWNLDGDVLEANDAFLRMVGYEREDLVTGRVRWTDLTPPEWRERDERARAELGKTGQVQPFEKEFISKGGTRVPVMLGVASFESGGKEGVAFVLDLTERKRSEETARESERRYREVQTDLAHANRVATMGQLVASIAHEVNQPIAATITSADAALRWLSAKPPNVENARLGLHRIVNDGNRAASVIGRIRELIRKAPPRKETVDINEAVRELLELTRGEAMKHGVSVQTQLADSLPLIEGDRVELQQVLLNLVINAIEAMSGESDAVREVLISAGQAAPGWVLVAVRDSGPGFTPDSAEDIFASFYTTKPTGLGMGLSICRSIIEAHGGRLWASANLPRGAIFQFTVPAHPAPSS</sequence>
<dbReference type="Gene3D" id="1.10.287.130">
    <property type="match status" value="1"/>
</dbReference>
<dbReference type="CDD" id="cd00130">
    <property type="entry name" value="PAS"/>
    <property type="match status" value="1"/>
</dbReference>
<dbReference type="InterPro" id="IPR036890">
    <property type="entry name" value="HATPase_C_sf"/>
</dbReference>
<dbReference type="CDD" id="cd14014">
    <property type="entry name" value="STKc_PknB_like"/>
    <property type="match status" value="1"/>
</dbReference>
<dbReference type="Pfam" id="PF00069">
    <property type="entry name" value="Pkinase"/>
    <property type="match status" value="1"/>
</dbReference>
<evidence type="ECO:0000259" key="11">
    <source>
        <dbReference type="PROSITE" id="PS50109"/>
    </source>
</evidence>
<dbReference type="Gene3D" id="3.30.450.20">
    <property type="entry name" value="PAS domain"/>
    <property type="match status" value="1"/>
</dbReference>
<reference evidence="13 14" key="1">
    <citation type="submission" date="2020-04" db="EMBL/GenBank/DDBJ databases">
        <authorList>
            <person name="De Canck E."/>
        </authorList>
    </citation>
    <scope>NUCLEOTIDE SEQUENCE [LARGE SCALE GENOMIC DNA]</scope>
    <source>
        <strain evidence="13 14">LMG 28614</strain>
    </source>
</reference>
<dbReference type="InterPro" id="IPR003018">
    <property type="entry name" value="GAF"/>
</dbReference>
<evidence type="ECO:0000256" key="3">
    <source>
        <dbReference type="ARBA" id="ARBA00022553"/>
    </source>
</evidence>
<comment type="catalytic activity">
    <reaction evidence="1">
        <text>ATP + protein L-histidine = ADP + protein N-phospho-L-histidine.</text>
        <dbReference type="EC" id="2.7.13.3"/>
    </reaction>
</comment>
<dbReference type="InterPro" id="IPR036097">
    <property type="entry name" value="HisK_dim/P_sf"/>
</dbReference>
<evidence type="ECO:0000256" key="5">
    <source>
        <dbReference type="ARBA" id="ARBA00022741"/>
    </source>
</evidence>
<evidence type="ECO:0000256" key="1">
    <source>
        <dbReference type="ARBA" id="ARBA00000085"/>
    </source>
</evidence>
<dbReference type="SMART" id="SM00388">
    <property type="entry name" value="HisKA"/>
    <property type="match status" value="1"/>
</dbReference>
<keyword evidence="6 13" id="KW-0418">Kinase</keyword>
<dbReference type="SUPFAM" id="SSF52540">
    <property type="entry name" value="P-loop containing nucleoside triphosphate hydrolases"/>
    <property type="match status" value="1"/>
</dbReference>
<dbReference type="InterPro" id="IPR027417">
    <property type="entry name" value="P-loop_NTPase"/>
</dbReference>
<dbReference type="NCBIfam" id="TIGR00229">
    <property type="entry name" value="sensory_box"/>
    <property type="match status" value="1"/>
</dbReference>
<evidence type="ECO:0000313" key="13">
    <source>
        <dbReference type="EMBL" id="CAB3809338.1"/>
    </source>
</evidence>
<evidence type="ECO:0000256" key="2">
    <source>
        <dbReference type="ARBA" id="ARBA00012438"/>
    </source>
</evidence>
<evidence type="ECO:0000256" key="6">
    <source>
        <dbReference type="ARBA" id="ARBA00022777"/>
    </source>
</evidence>
<dbReference type="SUPFAM" id="SSF55874">
    <property type="entry name" value="ATPase domain of HSP90 chaperone/DNA topoisomerase II/histidine kinase"/>
    <property type="match status" value="1"/>
</dbReference>
<dbReference type="SUPFAM" id="SSF55785">
    <property type="entry name" value="PYP-like sensor domain (PAS domain)"/>
    <property type="match status" value="1"/>
</dbReference>
<evidence type="ECO:0000256" key="8">
    <source>
        <dbReference type="ARBA" id="ARBA00023012"/>
    </source>
</evidence>
<dbReference type="PANTHER" id="PTHR43642:SF1">
    <property type="entry name" value="HYBRID SIGNAL TRANSDUCTION HISTIDINE KINASE G"/>
    <property type="match status" value="1"/>
</dbReference>
<gene>
    <name evidence="13" type="primary">sasA_24</name>
    <name evidence="13" type="ORF">LMG28614_07011</name>
</gene>
<dbReference type="GO" id="GO:0042802">
    <property type="term" value="F:identical protein binding"/>
    <property type="evidence" value="ECO:0007669"/>
    <property type="project" value="UniProtKB-ARBA"/>
</dbReference>
<evidence type="ECO:0000259" key="12">
    <source>
        <dbReference type="PROSITE" id="PS50112"/>
    </source>
</evidence>
<dbReference type="Pfam" id="PF13191">
    <property type="entry name" value="AAA_16"/>
    <property type="match status" value="1"/>
</dbReference>
<dbReference type="Gene3D" id="1.10.510.10">
    <property type="entry name" value="Transferase(Phosphotransferase) domain 1"/>
    <property type="match status" value="1"/>
</dbReference>
<proteinExistence type="predicted"/>
<accession>A0A6S7CGU3</accession>
<dbReference type="Gene3D" id="3.40.50.300">
    <property type="entry name" value="P-loop containing nucleotide triphosphate hydrolases"/>
    <property type="match status" value="1"/>
</dbReference>
<dbReference type="SMART" id="SM00065">
    <property type="entry name" value="GAF"/>
    <property type="match status" value="1"/>
</dbReference>
<feature type="coiled-coil region" evidence="9">
    <location>
        <begin position="1579"/>
        <end position="1606"/>
    </location>
</feature>
<organism evidence="13 14">
    <name type="scientific">Paraburkholderia ultramafica</name>
    <dbReference type="NCBI Taxonomy" id="1544867"/>
    <lineage>
        <taxon>Bacteria</taxon>
        <taxon>Pseudomonadati</taxon>
        <taxon>Pseudomonadota</taxon>
        <taxon>Betaproteobacteria</taxon>
        <taxon>Burkholderiales</taxon>
        <taxon>Burkholderiaceae</taxon>
        <taxon>Paraburkholderia</taxon>
    </lineage>
</organism>
<dbReference type="PROSITE" id="PS50109">
    <property type="entry name" value="HIS_KIN"/>
    <property type="match status" value="1"/>
</dbReference>
<dbReference type="InterPro" id="IPR041664">
    <property type="entry name" value="AAA_16"/>
</dbReference>
<dbReference type="Pfam" id="PF13426">
    <property type="entry name" value="PAS_9"/>
    <property type="match status" value="1"/>
</dbReference>
<feature type="domain" description="PAS" evidence="12">
    <location>
        <begin position="1464"/>
        <end position="1520"/>
    </location>
</feature>
<name>A0A6S7CGU3_9BURK</name>
<dbReference type="CDD" id="cd00082">
    <property type="entry name" value="HisKA"/>
    <property type="match status" value="1"/>
</dbReference>
<keyword evidence="3" id="KW-0597">Phosphoprotein</keyword>
<dbReference type="PANTHER" id="PTHR43642">
    <property type="entry name" value="HYBRID SIGNAL TRANSDUCTION HISTIDINE KINASE G"/>
    <property type="match status" value="1"/>
</dbReference>
<dbReference type="Pfam" id="PF02518">
    <property type="entry name" value="HATPase_c"/>
    <property type="match status" value="1"/>
</dbReference>
<dbReference type="InterPro" id="IPR000014">
    <property type="entry name" value="PAS"/>
</dbReference>
<dbReference type="InterPro" id="IPR003594">
    <property type="entry name" value="HATPase_dom"/>
</dbReference>
<dbReference type="GO" id="GO:0000155">
    <property type="term" value="F:phosphorelay sensor kinase activity"/>
    <property type="evidence" value="ECO:0007669"/>
    <property type="project" value="InterPro"/>
</dbReference>
<evidence type="ECO:0000256" key="9">
    <source>
        <dbReference type="SAM" id="Coils"/>
    </source>
</evidence>
<dbReference type="InterPro" id="IPR053159">
    <property type="entry name" value="Hybrid_Histidine_Kinase"/>
</dbReference>
<dbReference type="EC" id="2.7.13.3" evidence="2"/>
<dbReference type="InterPro" id="IPR005467">
    <property type="entry name" value="His_kinase_dom"/>
</dbReference>
<evidence type="ECO:0000256" key="7">
    <source>
        <dbReference type="ARBA" id="ARBA00022840"/>
    </source>
</evidence>
<keyword evidence="8" id="KW-0902">Two-component regulatory system</keyword>
<dbReference type="Pfam" id="PF01590">
    <property type="entry name" value="GAF"/>
    <property type="match status" value="1"/>
</dbReference>
<dbReference type="SMART" id="SM00091">
    <property type="entry name" value="PAS"/>
    <property type="match status" value="1"/>
</dbReference>
<dbReference type="PROSITE" id="PS50112">
    <property type="entry name" value="PAS"/>
    <property type="match status" value="1"/>
</dbReference>
<dbReference type="Proteomes" id="UP000494365">
    <property type="component" value="Unassembled WGS sequence"/>
</dbReference>
<keyword evidence="4 13" id="KW-0808">Transferase</keyword>
<dbReference type="EMBL" id="CADIKK010000071">
    <property type="protein sequence ID" value="CAB3809338.1"/>
    <property type="molecule type" value="Genomic_DNA"/>
</dbReference>
<protein>
    <recommendedName>
        <fullName evidence="2">histidine kinase</fullName>
        <ecNumber evidence="2">2.7.13.3</ecNumber>
    </recommendedName>
</protein>
<dbReference type="GO" id="GO:0005524">
    <property type="term" value="F:ATP binding"/>
    <property type="evidence" value="ECO:0007669"/>
    <property type="project" value="UniProtKB-KW"/>
</dbReference>
<keyword evidence="9" id="KW-0175">Coiled coil</keyword>
<keyword evidence="14" id="KW-1185">Reference proteome</keyword>
<dbReference type="SUPFAM" id="SSF56112">
    <property type="entry name" value="Protein kinase-like (PK-like)"/>
    <property type="match status" value="1"/>
</dbReference>
<dbReference type="RefSeq" id="WP_175153843.1">
    <property type="nucleotide sequence ID" value="NZ_CADIKK010000071.1"/>
</dbReference>
<dbReference type="InterPro" id="IPR011009">
    <property type="entry name" value="Kinase-like_dom_sf"/>
</dbReference>
<keyword evidence="7" id="KW-0067">ATP-binding</keyword>
<dbReference type="InterPro" id="IPR004358">
    <property type="entry name" value="Sig_transdc_His_kin-like_C"/>
</dbReference>
<keyword evidence="5" id="KW-0547">Nucleotide-binding</keyword>